<gene>
    <name evidence="2" type="ORF">RMAR1173_LOCUS21995</name>
</gene>
<dbReference type="Gene3D" id="3.30.1520.10">
    <property type="entry name" value="Phox-like domain"/>
    <property type="match status" value="1"/>
</dbReference>
<accession>A0A7S2SVW6</accession>
<dbReference type="EMBL" id="HBHJ01033194">
    <property type="protein sequence ID" value="CAD9711001.1"/>
    <property type="molecule type" value="Transcribed_RNA"/>
</dbReference>
<evidence type="ECO:0000313" key="2">
    <source>
        <dbReference type="EMBL" id="CAD9711001.1"/>
    </source>
</evidence>
<feature type="compositionally biased region" description="Acidic residues" evidence="1">
    <location>
        <begin position="176"/>
        <end position="195"/>
    </location>
</feature>
<name>A0A7S2SVW6_9STRA</name>
<reference evidence="2" key="1">
    <citation type="submission" date="2021-01" db="EMBL/GenBank/DDBJ databases">
        <authorList>
            <person name="Corre E."/>
            <person name="Pelletier E."/>
            <person name="Niang G."/>
            <person name="Scheremetjew M."/>
            <person name="Finn R."/>
            <person name="Kale V."/>
            <person name="Holt S."/>
            <person name="Cochrane G."/>
            <person name="Meng A."/>
            <person name="Brown T."/>
            <person name="Cohen L."/>
        </authorList>
    </citation>
    <scope>NUCLEOTIDE SEQUENCE</scope>
    <source>
        <strain evidence="2">CCMP1243</strain>
    </source>
</reference>
<evidence type="ECO:0000256" key="1">
    <source>
        <dbReference type="SAM" id="MobiDB-lite"/>
    </source>
</evidence>
<dbReference type="SUPFAM" id="SSF64268">
    <property type="entry name" value="PX domain"/>
    <property type="match status" value="1"/>
</dbReference>
<feature type="region of interest" description="Disordered" evidence="1">
    <location>
        <begin position="172"/>
        <end position="229"/>
    </location>
</feature>
<protein>
    <recommendedName>
        <fullName evidence="3">PX domain-containing protein</fullName>
    </recommendedName>
</protein>
<dbReference type="AlphaFoldDB" id="A0A7S2SVW6"/>
<proteinExistence type="predicted"/>
<dbReference type="CDD" id="cd06093">
    <property type="entry name" value="PX_domain"/>
    <property type="match status" value="1"/>
</dbReference>
<sequence>MAEAAEATVAAVHRVRLLGWQQEKNDVIYYEMECEGPRGCSWKLVHRFSDFAALREAGRHRGCIAGPAGTEVLVSHGRASDRLPVFPSKWKPIRASLGARGPFLNRRQQELETWLQAVLAGTRSALAQSEAGAVSSLWRMNRLLISFLEVPPDLATPPPSSQVIQATMMNGRFSDDESDGADNEEASDDEEAEDMFWEKIEPEQEGGASSGPRTSCKEQDEQSPGEGAR</sequence>
<organism evidence="2">
    <name type="scientific">Rhizochromulina marina</name>
    <dbReference type="NCBI Taxonomy" id="1034831"/>
    <lineage>
        <taxon>Eukaryota</taxon>
        <taxon>Sar</taxon>
        <taxon>Stramenopiles</taxon>
        <taxon>Ochrophyta</taxon>
        <taxon>Dictyochophyceae</taxon>
        <taxon>Rhizochromulinales</taxon>
        <taxon>Rhizochromulina</taxon>
    </lineage>
</organism>
<dbReference type="GO" id="GO:0035091">
    <property type="term" value="F:phosphatidylinositol binding"/>
    <property type="evidence" value="ECO:0007669"/>
    <property type="project" value="InterPro"/>
</dbReference>
<evidence type="ECO:0008006" key="3">
    <source>
        <dbReference type="Google" id="ProtNLM"/>
    </source>
</evidence>
<dbReference type="InterPro" id="IPR036871">
    <property type="entry name" value="PX_dom_sf"/>
</dbReference>